<dbReference type="Proteomes" id="UP000694844">
    <property type="component" value="Chromosome 5"/>
</dbReference>
<dbReference type="GO" id="GO:0005634">
    <property type="term" value="C:nucleus"/>
    <property type="evidence" value="ECO:0007669"/>
    <property type="project" value="TreeGrafter"/>
</dbReference>
<keyword evidence="3" id="KW-1185">Reference proteome</keyword>
<feature type="region of interest" description="Disordered" evidence="1">
    <location>
        <begin position="151"/>
        <end position="202"/>
    </location>
</feature>
<feature type="domain" description="SET" evidence="2">
    <location>
        <begin position="26"/>
        <end position="137"/>
    </location>
</feature>
<dbReference type="GO" id="GO:0006357">
    <property type="term" value="P:regulation of transcription by RNA polymerase II"/>
    <property type="evidence" value="ECO:0007669"/>
    <property type="project" value="TreeGrafter"/>
</dbReference>
<name>A0A8B8EG32_CRAVI</name>
<organism evidence="3 4">
    <name type="scientific">Crassostrea virginica</name>
    <name type="common">Eastern oyster</name>
    <dbReference type="NCBI Taxonomy" id="6565"/>
    <lineage>
        <taxon>Eukaryota</taxon>
        <taxon>Metazoa</taxon>
        <taxon>Spiralia</taxon>
        <taxon>Lophotrochozoa</taxon>
        <taxon>Mollusca</taxon>
        <taxon>Bivalvia</taxon>
        <taxon>Autobranchia</taxon>
        <taxon>Pteriomorphia</taxon>
        <taxon>Ostreida</taxon>
        <taxon>Ostreoidea</taxon>
        <taxon>Ostreidae</taxon>
        <taxon>Crassostrea</taxon>
    </lineage>
</organism>
<dbReference type="RefSeq" id="XP_022338586.1">
    <property type="nucleotide sequence ID" value="XM_022482878.1"/>
</dbReference>
<dbReference type="Gene3D" id="2.170.270.10">
    <property type="entry name" value="SET domain"/>
    <property type="match status" value="1"/>
</dbReference>
<evidence type="ECO:0000313" key="3">
    <source>
        <dbReference type="Proteomes" id="UP000694844"/>
    </source>
</evidence>
<feature type="compositionally biased region" description="Polar residues" evidence="1">
    <location>
        <begin position="237"/>
        <end position="251"/>
    </location>
</feature>
<dbReference type="GO" id="GO:0042799">
    <property type="term" value="F:histone H4K20 methyltransferase activity"/>
    <property type="evidence" value="ECO:0007669"/>
    <property type="project" value="TreeGrafter"/>
</dbReference>
<feature type="compositionally biased region" description="Acidic residues" evidence="1">
    <location>
        <begin position="252"/>
        <end position="264"/>
    </location>
</feature>
<dbReference type="InterPro" id="IPR001214">
    <property type="entry name" value="SET_dom"/>
</dbReference>
<feature type="compositionally biased region" description="Acidic residues" evidence="1">
    <location>
        <begin position="158"/>
        <end position="170"/>
    </location>
</feature>
<evidence type="ECO:0000256" key="1">
    <source>
        <dbReference type="SAM" id="MobiDB-lite"/>
    </source>
</evidence>
<dbReference type="InterPro" id="IPR051760">
    <property type="entry name" value="KMT5A"/>
</dbReference>
<feature type="region of interest" description="Disordered" evidence="1">
    <location>
        <begin position="237"/>
        <end position="295"/>
    </location>
</feature>
<dbReference type="GO" id="GO:0043516">
    <property type="term" value="P:regulation of DNA damage response, signal transduction by p53 class mediator"/>
    <property type="evidence" value="ECO:0007669"/>
    <property type="project" value="TreeGrafter"/>
</dbReference>
<feature type="compositionally biased region" description="Acidic residues" evidence="1">
    <location>
        <begin position="191"/>
        <end position="202"/>
    </location>
</feature>
<protein>
    <submittedName>
        <fullName evidence="4">Uncharacterized protein LOC111134076 isoform X3</fullName>
    </submittedName>
</protein>
<evidence type="ECO:0000313" key="4">
    <source>
        <dbReference type="RefSeq" id="XP_022338586.1"/>
    </source>
</evidence>
<reference evidence="4" key="1">
    <citation type="submission" date="2025-08" db="UniProtKB">
        <authorList>
            <consortium name="RefSeq"/>
        </authorList>
    </citation>
    <scope>IDENTIFICATION</scope>
    <source>
        <tissue evidence="4">Whole sample</tissue>
    </source>
</reference>
<dbReference type="SUPFAM" id="SSF82199">
    <property type="entry name" value="SET domain"/>
    <property type="match status" value="1"/>
</dbReference>
<dbReference type="OrthoDB" id="10266334at2759"/>
<gene>
    <name evidence="4" type="primary">LOC111134076</name>
</gene>
<accession>A0A8B8EG32</accession>
<dbReference type="GeneID" id="111134076"/>
<dbReference type="AlphaFoldDB" id="A0A8B8EG32"/>
<dbReference type="Pfam" id="PF00856">
    <property type="entry name" value="SET"/>
    <property type="match status" value="1"/>
</dbReference>
<dbReference type="InterPro" id="IPR046341">
    <property type="entry name" value="SET_dom_sf"/>
</dbReference>
<evidence type="ECO:0000259" key="2">
    <source>
        <dbReference type="PROSITE" id="PS50280"/>
    </source>
</evidence>
<dbReference type="PANTHER" id="PTHR46167:SF1">
    <property type="entry name" value="N-LYSINE METHYLTRANSFERASE KMT5A"/>
    <property type="match status" value="1"/>
</dbReference>
<feature type="compositionally biased region" description="Acidic residues" evidence="1">
    <location>
        <begin position="283"/>
        <end position="295"/>
    </location>
</feature>
<dbReference type="PROSITE" id="PS50280">
    <property type="entry name" value="SET"/>
    <property type="match status" value="1"/>
</dbReference>
<dbReference type="PANTHER" id="PTHR46167">
    <property type="entry name" value="N-LYSINE METHYLTRANSFERASE KMT5A"/>
    <property type="match status" value="1"/>
</dbReference>
<dbReference type="SMART" id="SM00317">
    <property type="entry name" value="SET"/>
    <property type="match status" value="1"/>
</dbReference>
<dbReference type="GO" id="GO:0005700">
    <property type="term" value="C:polytene chromosome"/>
    <property type="evidence" value="ECO:0007669"/>
    <property type="project" value="TreeGrafter"/>
</dbReference>
<proteinExistence type="predicted"/>
<sequence>MELRKKKTPGPESNALFWCREGKDPPGFKIKNFTKKGRGIVTCKKFDKGDFLLEYVGERISLSEGDRRENIFSSGFRYFLKTFCIDATEETNRLCRLVNHGEKKERNAKMKLIEENKLCLFATRDLKVGEEVLYDYGIGSNSLPWKTQYATNDPGQTNEEEPLTNIDGDDNQMFNDEVETSGSEYVPKSSEEEDDDNDDDNIECSRIEDSLVTKKSTWDLKVGEEVLYDYGVSSNSLPWKTQYATNDPGQTNEEEPLTNIDGDDNQMFNDEVETSGSEYVPESSEEEDDDNDDDNIECSIEDSLVTKKSTCANHSEEKRADHEEFISKRKAYFKNIHVETYEKKKVKGTTKDCHIAAFAKTHTTQRYQNIF</sequence>